<dbReference type="Gene3D" id="3.50.30.10">
    <property type="entry name" value="Phosphohistidine domain"/>
    <property type="match status" value="1"/>
</dbReference>
<evidence type="ECO:0000256" key="10">
    <source>
        <dbReference type="ARBA" id="ARBA00032883"/>
    </source>
</evidence>
<evidence type="ECO:0000256" key="3">
    <source>
        <dbReference type="ARBA" id="ARBA00007837"/>
    </source>
</evidence>
<comment type="cofactor">
    <cofactor evidence="1 13">
        <name>Mg(2+)</name>
        <dbReference type="ChEBI" id="CHEBI:18420"/>
    </cofactor>
</comment>
<feature type="binding site" evidence="12">
    <location>
        <position position="730"/>
    </location>
    <ligand>
        <name>substrate</name>
    </ligand>
</feature>
<evidence type="ECO:0000256" key="4">
    <source>
        <dbReference type="ARBA" id="ARBA00011994"/>
    </source>
</evidence>
<name>A0A2T6KEK0_9RHOB</name>
<protein>
    <recommendedName>
        <fullName evidence="5">Pyruvate, phosphate dikinase</fullName>
        <ecNumber evidence="4">2.7.9.1</ecNumber>
    </recommendedName>
    <alternativeName>
        <fullName evidence="10">Pyruvate, orthophosphate dikinase</fullName>
    </alternativeName>
</protein>
<evidence type="ECO:0000313" key="17">
    <source>
        <dbReference type="Proteomes" id="UP000244523"/>
    </source>
</evidence>
<evidence type="ECO:0000256" key="9">
    <source>
        <dbReference type="ARBA" id="ARBA00022842"/>
    </source>
</evidence>
<feature type="binding site" evidence="12">
    <location>
        <position position="731"/>
    </location>
    <ligand>
        <name>substrate</name>
    </ligand>
</feature>
<feature type="binding site" evidence="12">
    <location>
        <position position="732"/>
    </location>
    <ligand>
        <name>substrate</name>
    </ligand>
</feature>
<dbReference type="PANTHER" id="PTHR22931">
    <property type="entry name" value="PHOSPHOENOLPYRUVATE DIKINASE-RELATED"/>
    <property type="match status" value="1"/>
</dbReference>
<dbReference type="EC" id="2.7.9.1" evidence="4"/>
<dbReference type="InterPro" id="IPR040442">
    <property type="entry name" value="Pyrv_kinase-like_dom_sf"/>
</dbReference>
<dbReference type="GO" id="GO:0050242">
    <property type="term" value="F:pyruvate, phosphate dikinase activity"/>
    <property type="evidence" value="ECO:0007669"/>
    <property type="project" value="UniProtKB-EC"/>
</dbReference>
<evidence type="ECO:0000256" key="12">
    <source>
        <dbReference type="PIRSR" id="PIRSR000853-2"/>
    </source>
</evidence>
<evidence type="ECO:0000259" key="15">
    <source>
        <dbReference type="Pfam" id="PF02896"/>
    </source>
</evidence>
<dbReference type="InterPro" id="IPR000121">
    <property type="entry name" value="PEP_util_C"/>
</dbReference>
<evidence type="ECO:0000313" key="16">
    <source>
        <dbReference type="EMBL" id="PUB13562.1"/>
    </source>
</evidence>
<dbReference type="Gene3D" id="1.20.80.30">
    <property type="match status" value="1"/>
</dbReference>
<dbReference type="Gene3D" id="1.10.189.10">
    <property type="entry name" value="Pyruvate Phosphate Dikinase, domain 2"/>
    <property type="match status" value="1"/>
</dbReference>
<dbReference type="Proteomes" id="UP000244523">
    <property type="component" value="Unassembled WGS sequence"/>
</dbReference>
<dbReference type="RefSeq" id="WP_108386944.1">
    <property type="nucleotide sequence ID" value="NZ_QBUD01000007.1"/>
</dbReference>
<feature type="binding site" evidence="13">
    <location>
        <position position="708"/>
    </location>
    <ligand>
        <name>Mg(2+)</name>
        <dbReference type="ChEBI" id="CHEBI:18420"/>
    </ligand>
</feature>
<dbReference type="InterPro" id="IPR023151">
    <property type="entry name" value="PEP_util_CS"/>
</dbReference>
<keyword evidence="16" id="KW-0670">Pyruvate</keyword>
<feature type="domain" description="PEP-utilising enzyme mobile" evidence="14">
    <location>
        <begin position="385"/>
        <end position="467"/>
    </location>
</feature>
<dbReference type="Pfam" id="PF00391">
    <property type="entry name" value="PEP-utilizers"/>
    <property type="match status" value="1"/>
</dbReference>
<dbReference type="InterPro" id="IPR010121">
    <property type="entry name" value="Pyruvate_phosphate_dikinase"/>
</dbReference>
<feature type="binding site" evidence="12">
    <location>
        <position position="708"/>
    </location>
    <ligand>
        <name>substrate</name>
    </ligand>
</feature>
<comment type="similarity">
    <text evidence="3">Belongs to the PEP-utilizing enzyme family.</text>
</comment>
<dbReference type="GO" id="GO:0005524">
    <property type="term" value="F:ATP binding"/>
    <property type="evidence" value="ECO:0007669"/>
    <property type="project" value="InterPro"/>
</dbReference>
<dbReference type="EMBL" id="QBUD01000007">
    <property type="protein sequence ID" value="PUB13562.1"/>
    <property type="molecule type" value="Genomic_DNA"/>
</dbReference>
<keyword evidence="6" id="KW-0808">Transferase</keyword>
<accession>A0A2T6KEK0</accession>
<dbReference type="OrthoDB" id="9765468at2"/>
<proteinExistence type="inferred from homology"/>
<evidence type="ECO:0000256" key="13">
    <source>
        <dbReference type="PIRSR" id="PIRSR000853-3"/>
    </source>
</evidence>
<keyword evidence="8 16" id="KW-0418">Kinase</keyword>
<evidence type="ECO:0000256" key="8">
    <source>
        <dbReference type="ARBA" id="ARBA00022777"/>
    </source>
</evidence>
<dbReference type="GO" id="GO:0016301">
    <property type="term" value="F:kinase activity"/>
    <property type="evidence" value="ECO:0007669"/>
    <property type="project" value="UniProtKB-KW"/>
</dbReference>
<dbReference type="Gene3D" id="3.30.470.20">
    <property type="entry name" value="ATP-grasp fold, B domain"/>
    <property type="match status" value="1"/>
</dbReference>
<dbReference type="SUPFAM" id="SSF52009">
    <property type="entry name" value="Phosphohistidine domain"/>
    <property type="match status" value="1"/>
</dbReference>
<evidence type="ECO:0000256" key="7">
    <source>
        <dbReference type="ARBA" id="ARBA00022723"/>
    </source>
</evidence>
<dbReference type="SUPFAM" id="SSF56059">
    <property type="entry name" value="Glutathione synthetase ATP-binding domain-like"/>
    <property type="match status" value="1"/>
</dbReference>
<sequence length="840" mass="91536">MTLITPTARMHASVHGGRAKCLQRLIRLDMPVPTTVALSFDAVREIAKGILPDCKTLMAPFGDQPLLSVRPSSQDPDWGGPSAILNIGMNDARHAQMVGEMGEWAATVLYLRFVQAYAVHVARLDPDEFHMPQEADAQSLRAMLKAYELETDEPFPQDPGRQLVETLRSMARAWDGTTARLLREAKGAPKDAGLGLVVQAMALGVGAGECGSGVIQYVSSTTGQPQVTGRYMSQSQGREALSNKARAIYLTEDDRGPALAELLPDVFENLLAYGDVCRRRLREEMQVEFAIDWDGLHILDAVRIQRSSRAAVRIAVSLAQDGIIPREEAVLRIQPSALSELLHRQVDPEASRDLIVRGIAASPGAAAGKIVLTAAEAQASAARDEPCVLVRRETTPEDIRGMHAAQAVLTMRGGVTSHAAVIGRGIGVPCVVGASDLTIDRKKRQIIAPDGRKFSVGDVITVDGTTGQILAGEPAMQEAALDTSFQTLLEWADDVRDIGVRANADTPADAQTARNFAAEGIGLCRTEHMFFEGDRLGVMREMIFAEEGADRRAVLDRLLPMQRADFQALFEIMQGQSVCVRLFDPPLHEFLPSDKQGLRDLAEQMALPLPEVTERVDALSEYNPMLGMRGVRLGIAIPEIYDMQARAIFEATAAVRRKGIEITVEIMIPLVSAMREVELVRARVDAVANAVMAQTRMRFAYKLGVMVETPRAALRAQDIAEHSEFLSFGTNDLTQMTYGLSRDDAGRFMSSYVQQGVYPEDPFHTLDIEGVGELIALGAARGRAGRSDVILAVCGEHAGSRAAIAFCREHKFDYVSCSPFRVPVARLTAAQLALRDRIKS</sequence>
<keyword evidence="9 13" id="KW-0460">Magnesium</keyword>
<feature type="binding site" evidence="12">
    <location>
        <position position="581"/>
    </location>
    <ligand>
        <name>substrate</name>
    </ligand>
</feature>
<organism evidence="16 17">
    <name type="scientific">Yoonia sediminilitoris</name>
    <dbReference type="NCBI Taxonomy" id="1286148"/>
    <lineage>
        <taxon>Bacteria</taxon>
        <taxon>Pseudomonadati</taxon>
        <taxon>Pseudomonadota</taxon>
        <taxon>Alphaproteobacteria</taxon>
        <taxon>Rhodobacterales</taxon>
        <taxon>Paracoccaceae</taxon>
        <taxon>Yoonia</taxon>
    </lineage>
</organism>
<keyword evidence="7 13" id="KW-0479">Metal-binding</keyword>
<dbReference type="PIRSF" id="PIRSF000853">
    <property type="entry name" value="PPDK"/>
    <property type="match status" value="1"/>
</dbReference>
<dbReference type="Gene3D" id="3.30.1490.20">
    <property type="entry name" value="ATP-grasp fold, A domain"/>
    <property type="match status" value="1"/>
</dbReference>
<dbReference type="SUPFAM" id="SSF51621">
    <property type="entry name" value="Phosphoenolpyruvate/pyruvate domain"/>
    <property type="match status" value="1"/>
</dbReference>
<dbReference type="InterPro" id="IPR008279">
    <property type="entry name" value="PEP-util_enz_mobile_dom"/>
</dbReference>
<dbReference type="InterPro" id="IPR036637">
    <property type="entry name" value="Phosphohistidine_dom_sf"/>
</dbReference>
<evidence type="ECO:0000256" key="1">
    <source>
        <dbReference type="ARBA" id="ARBA00001946"/>
    </source>
</evidence>
<feature type="active site" description="Proton donor" evidence="11">
    <location>
        <position position="794"/>
    </location>
</feature>
<feature type="binding site" evidence="13">
    <location>
        <position position="732"/>
    </location>
    <ligand>
        <name>Mg(2+)</name>
        <dbReference type="ChEBI" id="CHEBI:18420"/>
    </ligand>
</feature>
<dbReference type="PANTHER" id="PTHR22931:SF9">
    <property type="entry name" value="PYRUVATE, PHOSPHATE DIKINASE 1, CHLOROPLASTIC"/>
    <property type="match status" value="1"/>
</dbReference>
<evidence type="ECO:0000256" key="11">
    <source>
        <dbReference type="PIRSR" id="PIRSR000853-1"/>
    </source>
</evidence>
<comment type="function">
    <text evidence="2">Catalyzes the reversible phosphorylation of pyruvate and phosphate.</text>
</comment>
<dbReference type="Pfam" id="PF02896">
    <property type="entry name" value="PEP-utilizers_C"/>
    <property type="match status" value="1"/>
</dbReference>
<feature type="binding site" evidence="12">
    <location>
        <position position="525"/>
    </location>
    <ligand>
        <name>substrate</name>
    </ligand>
</feature>
<dbReference type="AlphaFoldDB" id="A0A2T6KEK0"/>
<feature type="binding site" evidence="12">
    <location>
        <position position="729"/>
    </location>
    <ligand>
        <name>substrate</name>
    </ligand>
</feature>
<gene>
    <name evidence="16" type="ORF">C8N45_10720</name>
</gene>
<keyword evidence="17" id="KW-1185">Reference proteome</keyword>
<evidence type="ECO:0000256" key="2">
    <source>
        <dbReference type="ARBA" id="ARBA00003144"/>
    </source>
</evidence>
<dbReference type="Gene3D" id="3.20.20.60">
    <property type="entry name" value="Phosphoenolpyruvate-binding domains"/>
    <property type="match status" value="1"/>
</dbReference>
<comment type="caution">
    <text evidence="16">The sequence shown here is derived from an EMBL/GenBank/DDBJ whole genome shotgun (WGS) entry which is preliminary data.</text>
</comment>
<feature type="active site" description="Tele-phosphohistidine intermediate" evidence="11">
    <location>
        <position position="418"/>
    </location>
</feature>
<evidence type="ECO:0000256" key="6">
    <source>
        <dbReference type="ARBA" id="ARBA00022679"/>
    </source>
</evidence>
<dbReference type="InterPro" id="IPR013815">
    <property type="entry name" value="ATP_grasp_subdomain_1"/>
</dbReference>
<dbReference type="InterPro" id="IPR015813">
    <property type="entry name" value="Pyrv/PenolPyrv_kinase-like_dom"/>
</dbReference>
<evidence type="ECO:0000259" key="14">
    <source>
        <dbReference type="Pfam" id="PF00391"/>
    </source>
</evidence>
<dbReference type="PROSITE" id="PS00742">
    <property type="entry name" value="PEP_ENZYMES_2"/>
    <property type="match status" value="1"/>
</dbReference>
<reference evidence="16 17" key="1">
    <citation type="submission" date="2018-04" db="EMBL/GenBank/DDBJ databases">
        <title>Genomic Encyclopedia of Archaeal and Bacterial Type Strains, Phase II (KMG-II): from individual species to whole genera.</title>
        <authorList>
            <person name="Goeker M."/>
        </authorList>
    </citation>
    <scope>NUCLEOTIDE SEQUENCE [LARGE SCALE GENOMIC DNA]</scope>
    <source>
        <strain evidence="16 17">DSM 29955</strain>
    </source>
</reference>
<dbReference type="GO" id="GO:0046872">
    <property type="term" value="F:metal ion binding"/>
    <property type="evidence" value="ECO:0007669"/>
    <property type="project" value="UniProtKB-KW"/>
</dbReference>
<evidence type="ECO:0000256" key="5">
    <source>
        <dbReference type="ARBA" id="ARBA00020138"/>
    </source>
</evidence>
<feature type="domain" description="PEP-utilising enzyme C-terminal" evidence="15">
    <location>
        <begin position="484"/>
        <end position="832"/>
    </location>
</feature>